<gene>
    <name evidence="3" type="ORF">SBA5_110084</name>
</gene>
<keyword evidence="2" id="KW-0732">Signal</keyword>
<evidence type="ECO:0000256" key="2">
    <source>
        <dbReference type="SAM" id="SignalP"/>
    </source>
</evidence>
<accession>A0A2N9L3V0</accession>
<evidence type="ECO:0008006" key="5">
    <source>
        <dbReference type="Google" id="ProtNLM"/>
    </source>
</evidence>
<evidence type="ECO:0000313" key="4">
    <source>
        <dbReference type="Proteomes" id="UP000239735"/>
    </source>
</evidence>
<organism evidence="3 4">
    <name type="scientific">Candidatus Sulfuritelmatomonas gaucii</name>
    <dbReference type="NCBI Taxonomy" id="2043161"/>
    <lineage>
        <taxon>Bacteria</taxon>
        <taxon>Pseudomonadati</taxon>
        <taxon>Acidobacteriota</taxon>
        <taxon>Terriglobia</taxon>
        <taxon>Terriglobales</taxon>
        <taxon>Acidobacteriaceae</taxon>
        <taxon>Candidatus Sulfuritelmatomonas</taxon>
    </lineage>
</organism>
<feature type="chain" id="PRO_5014744347" description="Phage infection protein" evidence="2">
    <location>
        <begin position="22"/>
        <end position="196"/>
    </location>
</feature>
<evidence type="ECO:0000256" key="1">
    <source>
        <dbReference type="SAM" id="MobiDB-lite"/>
    </source>
</evidence>
<feature type="compositionally biased region" description="Basic and acidic residues" evidence="1">
    <location>
        <begin position="59"/>
        <end position="79"/>
    </location>
</feature>
<proteinExistence type="predicted"/>
<evidence type="ECO:0000313" key="3">
    <source>
        <dbReference type="EMBL" id="SPE17724.1"/>
    </source>
</evidence>
<feature type="signal peptide" evidence="2">
    <location>
        <begin position="1"/>
        <end position="21"/>
    </location>
</feature>
<dbReference type="Proteomes" id="UP000239735">
    <property type="component" value="Unassembled WGS sequence"/>
</dbReference>
<reference evidence="4" key="1">
    <citation type="submission" date="2018-02" db="EMBL/GenBank/DDBJ databases">
        <authorList>
            <person name="Hausmann B."/>
        </authorList>
    </citation>
    <scope>NUCLEOTIDE SEQUENCE [LARGE SCALE GENOMIC DNA]</scope>
    <source>
        <strain evidence="4">Peat soil MAG SbA5</strain>
    </source>
</reference>
<protein>
    <recommendedName>
        <fullName evidence="5">Phage infection protein</fullName>
    </recommendedName>
</protein>
<name>A0A2N9L3V0_9BACT</name>
<sequence length="196" mass="22088">MQRKIFMLAVAVLISSGPAFAQQTQPNQPDPTVHQRRENQQDRIANGVGSGQLTAGETKNIEGREANLNREIKDDRSADNGKLTQQERQQINKQQNNLSHSIYQDKHNANQAHFGNNEVGQRRENQQDRIANGIRNGSMSAGEAARTENREQGINQQVHADRQANGGKLTGQEHRQINREQNGASRQIYRQKHNGR</sequence>
<dbReference type="OrthoDB" id="121460at2"/>
<dbReference type="AlphaFoldDB" id="A0A2N9L3V0"/>
<feature type="region of interest" description="Disordered" evidence="1">
    <location>
        <begin position="21"/>
        <end position="94"/>
    </location>
</feature>
<feature type="region of interest" description="Disordered" evidence="1">
    <location>
        <begin position="132"/>
        <end position="196"/>
    </location>
</feature>
<dbReference type="EMBL" id="OKRB01000013">
    <property type="protein sequence ID" value="SPE17724.1"/>
    <property type="molecule type" value="Genomic_DNA"/>
</dbReference>